<organism evidence="2">
    <name type="scientific">Sesamum latifolium</name>
    <dbReference type="NCBI Taxonomy" id="2727402"/>
    <lineage>
        <taxon>Eukaryota</taxon>
        <taxon>Viridiplantae</taxon>
        <taxon>Streptophyta</taxon>
        <taxon>Embryophyta</taxon>
        <taxon>Tracheophyta</taxon>
        <taxon>Spermatophyta</taxon>
        <taxon>Magnoliopsida</taxon>
        <taxon>eudicotyledons</taxon>
        <taxon>Gunneridae</taxon>
        <taxon>Pentapetalae</taxon>
        <taxon>asterids</taxon>
        <taxon>lamiids</taxon>
        <taxon>Lamiales</taxon>
        <taxon>Pedaliaceae</taxon>
        <taxon>Sesamum</taxon>
    </lineage>
</organism>
<evidence type="ECO:0000256" key="1">
    <source>
        <dbReference type="SAM" id="MobiDB-lite"/>
    </source>
</evidence>
<reference evidence="2" key="2">
    <citation type="journal article" date="2024" name="Plant">
        <title>Genomic evolution and insights into agronomic trait innovations of Sesamum species.</title>
        <authorList>
            <person name="Miao H."/>
            <person name="Wang L."/>
            <person name="Qu L."/>
            <person name="Liu H."/>
            <person name="Sun Y."/>
            <person name="Le M."/>
            <person name="Wang Q."/>
            <person name="Wei S."/>
            <person name="Zheng Y."/>
            <person name="Lin W."/>
            <person name="Duan Y."/>
            <person name="Cao H."/>
            <person name="Xiong S."/>
            <person name="Wang X."/>
            <person name="Wei L."/>
            <person name="Li C."/>
            <person name="Ma Q."/>
            <person name="Ju M."/>
            <person name="Zhao R."/>
            <person name="Li G."/>
            <person name="Mu C."/>
            <person name="Tian Q."/>
            <person name="Mei H."/>
            <person name="Zhang T."/>
            <person name="Gao T."/>
            <person name="Zhang H."/>
        </authorList>
    </citation>
    <scope>NUCLEOTIDE SEQUENCE</scope>
    <source>
        <strain evidence="2">KEN1</strain>
    </source>
</reference>
<accession>A0AAW2YBD6</accession>
<reference evidence="2" key="1">
    <citation type="submission" date="2020-06" db="EMBL/GenBank/DDBJ databases">
        <authorList>
            <person name="Li T."/>
            <person name="Hu X."/>
            <person name="Zhang T."/>
            <person name="Song X."/>
            <person name="Zhang H."/>
            <person name="Dai N."/>
            <person name="Sheng W."/>
            <person name="Hou X."/>
            <person name="Wei L."/>
        </authorList>
    </citation>
    <scope>NUCLEOTIDE SEQUENCE</scope>
    <source>
        <strain evidence="2">KEN1</strain>
        <tissue evidence="2">Leaf</tissue>
    </source>
</reference>
<name>A0AAW2YBD6_9LAMI</name>
<feature type="region of interest" description="Disordered" evidence="1">
    <location>
        <begin position="35"/>
        <end position="65"/>
    </location>
</feature>
<gene>
    <name evidence="2" type="ORF">Slati_0193500</name>
</gene>
<evidence type="ECO:0000313" key="2">
    <source>
        <dbReference type="EMBL" id="KAL0463059.1"/>
    </source>
</evidence>
<sequence length="169" mass="20305">MRRALIRLTSQETSGRLLDVLARLEKYMNLEDARSTIKSGRDTRKENKPETQRRPRRDTQGCFNPWDPKNDHCTPLITSPARVLMAIDMLRALQWPKGAEEGPSLPKYKYFCKYHREYRHDTNRCRQLRHEIERLIQAGYLKEYVDKEKKREQREGRSQQYNVRQEEDP</sequence>
<protein>
    <submittedName>
        <fullName evidence="2">Uncharacterized protein</fullName>
    </submittedName>
</protein>
<feature type="region of interest" description="Disordered" evidence="1">
    <location>
        <begin position="147"/>
        <end position="169"/>
    </location>
</feature>
<dbReference type="AlphaFoldDB" id="A0AAW2YBD6"/>
<dbReference type="EMBL" id="JACGWN010000001">
    <property type="protein sequence ID" value="KAL0463059.1"/>
    <property type="molecule type" value="Genomic_DNA"/>
</dbReference>
<comment type="caution">
    <text evidence="2">The sequence shown here is derived from an EMBL/GenBank/DDBJ whole genome shotgun (WGS) entry which is preliminary data.</text>
</comment>
<proteinExistence type="predicted"/>
<feature type="compositionally biased region" description="Basic and acidic residues" evidence="1">
    <location>
        <begin position="147"/>
        <end position="157"/>
    </location>
</feature>
<feature type="compositionally biased region" description="Basic and acidic residues" evidence="1">
    <location>
        <begin position="35"/>
        <end position="59"/>
    </location>
</feature>